<keyword evidence="2" id="KW-1185">Reference proteome</keyword>
<proteinExistence type="predicted"/>
<protein>
    <submittedName>
        <fullName evidence="1">Uncharacterized protein</fullName>
    </submittedName>
</protein>
<evidence type="ECO:0000313" key="1">
    <source>
        <dbReference type="EMBL" id="WVX78819.1"/>
    </source>
</evidence>
<name>A0ABZ2C633_9BACI</name>
<reference evidence="1 2" key="1">
    <citation type="submission" date="2023-10" db="EMBL/GenBank/DDBJ databases">
        <title>Niallia locisalis sp.nov. isolated from a salt pond sample.</title>
        <authorList>
            <person name="Li X.-J."/>
            <person name="Dong L."/>
        </authorList>
    </citation>
    <scope>NUCLEOTIDE SEQUENCE [LARGE SCALE GENOMIC DNA]</scope>
    <source>
        <strain evidence="1 2">DSM 29761</strain>
    </source>
</reference>
<gene>
    <name evidence="1" type="ORF">R4Z09_16020</name>
</gene>
<dbReference type="RefSeq" id="WP_338447754.1">
    <property type="nucleotide sequence ID" value="NZ_CP137640.1"/>
</dbReference>
<organism evidence="1 2">
    <name type="scientific">Niallia oryzisoli</name>
    <dbReference type="NCBI Taxonomy" id="1737571"/>
    <lineage>
        <taxon>Bacteria</taxon>
        <taxon>Bacillati</taxon>
        <taxon>Bacillota</taxon>
        <taxon>Bacilli</taxon>
        <taxon>Bacillales</taxon>
        <taxon>Bacillaceae</taxon>
        <taxon>Niallia</taxon>
    </lineage>
</organism>
<dbReference type="EMBL" id="CP137640">
    <property type="protein sequence ID" value="WVX78819.1"/>
    <property type="molecule type" value="Genomic_DNA"/>
</dbReference>
<dbReference type="Proteomes" id="UP001357223">
    <property type="component" value="Chromosome"/>
</dbReference>
<evidence type="ECO:0000313" key="2">
    <source>
        <dbReference type="Proteomes" id="UP001357223"/>
    </source>
</evidence>
<sequence length="66" mass="7594">MSNTETVIQGTGIICKENVKGNFEIMPMELLDYVQLELITHTDLVVYMKLLQLYNNDYGYAYSTIP</sequence>
<accession>A0ABZ2C633</accession>